<protein>
    <submittedName>
        <fullName evidence="1">Uncharacterized protein</fullName>
    </submittedName>
</protein>
<sequence length="1206" mass="131362">INECSVFSNICVYGECENILGMFRCVCNPGYRLDETGGNCTDIDECSSPASCQHGTCVNTLGSYVCQCPPNYSLAPSGTGCVDSRQDLCYKDVRGNFYGRGICLSPMDTPMSQATCCCTVGAAWGRGCDICPANNTNIDECAELDDVCRDGRCSNTFGSFLCVCPDGYTLDNSQRACIDVNECDQYPDVCGPGTCFNSDGSFRCHCPPDYVVVPGGKSCVDMRKNTCYKHVEKDDPRRAPTCSHPMLFNQTKMTCCCSVGKAWGSFCEPCPELNSAQYKTLCSSTPLGTIMNPITHVIDDVDECQGMVCQEGQCTNTIGSFVCQCYNGFRYDPNLMTCEDVDECKEPHICQNGVCINLDGGFQCTCNPGYYSTPAGDTCIDFDECARSPGICSNGMCENVPGSYRCVCNPGFQLSPDNDCYRTQYRICHNGRCRNTIGSFQCHCQAGYQLSPDGRSCVDINECETDVCHKGSCRNSEGSFECTCPEGYQLSHDGRQCVDVDECLSISQLCLGGVCENTEGGFRCSCPPGFKLSADARGCIDINECMMSPDICQNGECINTDGSYRCQCEPGFRLDPSGHICLDLNECVLGIDDCAFRCLNTAGSFRCTCPYGYTLAPDGKHCQALGSIVATRYISKLSFQPRLAPAIHEDFLCHTFPTLLADNRLGTCYRTASSCPDSNGLLGLTSRDECCCSVGVVWGSHCEACPQRNTQEFNSLCELGTGFNKDGQDVNECETMPHLCNNGRCINTQGSYRCLCNRGYKTDPTGTRCVDVNECELPVSPCKSKCLNTEGSYICSCDDGYVLAEDKVSCKDVDECATDRHNCEHSCINTQGSYRCSCKDGYNVLESQCLDVNECREQPHLCAPSGTCTNMPGSYRCNCPRGYITDASGQSCKDTDECADASRCPHGCENLEGSYRCTCPPGFKQHPYWNQCLDDNECLLQPCGTANCVNTVGSYSCSCPNGFSFDEIMTSCVGGSGCSNSPCLFECMPTGSGGFLCSCPEGYQRIGQGHCLSTHPESSTLGPGKGVPGGVGIPAYDVDNAGPQDPDKVISTEGCYSCKLNGGSVQRARRGLNNGTSSRRLTRRSAQKKEMEEQMTAHKRRHPKSRWDVIRVTLPLRQAQAHQNILDIRPAYKHLRDDKNYHVLHGVDRNRFSVVSSDGGVTLQLAESIKKAGLYKVNIGSRSPSEEEAENQSRAFRLRVHLAVTE</sequence>
<organism evidence="1 2">
    <name type="scientific">Ixodes persulcatus</name>
    <name type="common">Taiga tick</name>
    <dbReference type="NCBI Taxonomy" id="34615"/>
    <lineage>
        <taxon>Eukaryota</taxon>
        <taxon>Metazoa</taxon>
        <taxon>Ecdysozoa</taxon>
        <taxon>Arthropoda</taxon>
        <taxon>Chelicerata</taxon>
        <taxon>Arachnida</taxon>
        <taxon>Acari</taxon>
        <taxon>Parasitiformes</taxon>
        <taxon>Ixodida</taxon>
        <taxon>Ixodoidea</taxon>
        <taxon>Ixodidae</taxon>
        <taxon>Ixodinae</taxon>
        <taxon>Ixodes</taxon>
    </lineage>
</organism>
<comment type="caution">
    <text evidence="1">The sequence shown here is derived from an EMBL/GenBank/DDBJ whole genome shotgun (WGS) entry which is preliminary data.</text>
</comment>
<name>A0AC60PZC4_IXOPE</name>
<dbReference type="Proteomes" id="UP000805193">
    <property type="component" value="Unassembled WGS sequence"/>
</dbReference>
<evidence type="ECO:0000313" key="1">
    <source>
        <dbReference type="EMBL" id="KAG0426053.1"/>
    </source>
</evidence>
<reference evidence="1 2" key="1">
    <citation type="journal article" date="2020" name="Cell">
        <title>Large-Scale Comparative Analyses of Tick Genomes Elucidate Their Genetic Diversity and Vector Capacities.</title>
        <authorList>
            <consortium name="Tick Genome and Microbiome Consortium (TIGMIC)"/>
            <person name="Jia N."/>
            <person name="Wang J."/>
            <person name="Shi W."/>
            <person name="Du L."/>
            <person name="Sun Y."/>
            <person name="Zhan W."/>
            <person name="Jiang J.F."/>
            <person name="Wang Q."/>
            <person name="Zhang B."/>
            <person name="Ji P."/>
            <person name="Bell-Sakyi L."/>
            <person name="Cui X.M."/>
            <person name="Yuan T.T."/>
            <person name="Jiang B.G."/>
            <person name="Yang W.F."/>
            <person name="Lam T.T."/>
            <person name="Chang Q.C."/>
            <person name="Ding S.J."/>
            <person name="Wang X.J."/>
            <person name="Zhu J.G."/>
            <person name="Ruan X.D."/>
            <person name="Zhao L."/>
            <person name="Wei J.T."/>
            <person name="Ye R.Z."/>
            <person name="Que T.C."/>
            <person name="Du C.H."/>
            <person name="Zhou Y.H."/>
            <person name="Cheng J.X."/>
            <person name="Dai P.F."/>
            <person name="Guo W.B."/>
            <person name="Han X.H."/>
            <person name="Huang E.J."/>
            <person name="Li L.F."/>
            <person name="Wei W."/>
            <person name="Gao Y.C."/>
            <person name="Liu J.Z."/>
            <person name="Shao H.Z."/>
            <person name="Wang X."/>
            <person name="Wang C.C."/>
            <person name="Yang T.C."/>
            <person name="Huo Q.B."/>
            <person name="Li W."/>
            <person name="Chen H.Y."/>
            <person name="Chen S.E."/>
            <person name="Zhou L.G."/>
            <person name="Ni X.B."/>
            <person name="Tian J.H."/>
            <person name="Sheng Y."/>
            <person name="Liu T."/>
            <person name="Pan Y.S."/>
            <person name="Xia L.Y."/>
            <person name="Li J."/>
            <person name="Zhao F."/>
            <person name="Cao W.C."/>
        </authorList>
    </citation>
    <scope>NUCLEOTIDE SEQUENCE [LARGE SCALE GENOMIC DNA]</scope>
    <source>
        <strain evidence="1">Iper-2018</strain>
    </source>
</reference>
<accession>A0AC60PZC4</accession>
<gene>
    <name evidence="1" type="ORF">HPB47_026819</name>
</gene>
<feature type="non-terminal residue" evidence="1">
    <location>
        <position position="1"/>
    </location>
</feature>
<proteinExistence type="predicted"/>
<evidence type="ECO:0000313" key="2">
    <source>
        <dbReference type="Proteomes" id="UP000805193"/>
    </source>
</evidence>
<dbReference type="EMBL" id="JABSTQ010009773">
    <property type="protein sequence ID" value="KAG0426053.1"/>
    <property type="molecule type" value="Genomic_DNA"/>
</dbReference>
<keyword evidence="2" id="KW-1185">Reference proteome</keyword>